<sequence length="107" mass="11266">GLLLSGDVKANPGPNNTNKNDQANPGRNTRSRRNSTTEHSTAADGSGSDGDSADAGDQPTVANMFAQVLRGQRKLAEDISEIKLFNLSVNSRFDALVSRVAALESLP</sequence>
<dbReference type="EMBL" id="JABSTQ010005206">
    <property type="protein sequence ID" value="KAG0439856.1"/>
    <property type="molecule type" value="Genomic_DNA"/>
</dbReference>
<feature type="non-terminal residue" evidence="1">
    <location>
        <position position="107"/>
    </location>
</feature>
<keyword evidence="2" id="KW-1185">Reference proteome</keyword>
<feature type="non-terminal residue" evidence="1">
    <location>
        <position position="1"/>
    </location>
</feature>
<evidence type="ECO:0000313" key="1">
    <source>
        <dbReference type="EMBL" id="KAG0439856.1"/>
    </source>
</evidence>
<evidence type="ECO:0000313" key="2">
    <source>
        <dbReference type="Proteomes" id="UP000805193"/>
    </source>
</evidence>
<comment type="caution">
    <text evidence="1">The sequence shown here is derived from an EMBL/GenBank/DDBJ whole genome shotgun (WGS) entry which is preliminary data.</text>
</comment>
<protein>
    <submittedName>
        <fullName evidence="1">Uncharacterized protein</fullName>
    </submittedName>
</protein>
<gene>
    <name evidence="1" type="ORF">HPB47_016500</name>
</gene>
<accession>A0AC60QT69</accession>
<dbReference type="Proteomes" id="UP000805193">
    <property type="component" value="Unassembled WGS sequence"/>
</dbReference>
<organism evidence="1 2">
    <name type="scientific">Ixodes persulcatus</name>
    <name type="common">Taiga tick</name>
    <dbReference type="NCBI Taxonomy" id="34615"/>
    <lineage>
        <taxon>Eukaryota</taxon>
        <taxon>Metazoa</taxon>
        <taxon>Ecdysozoa</taxon>
        <taxon>Arthropoda</taxon>
        <taxon>Chelicerata</taxon>
        <taxon>Arachnida</taxon>
        <taxon>Acari</taxon>
        <taxon>Parasitiformes</taxon>
        <taxon>Ixodida</taxon>
        <taxon>Ixodoidea</taxon>
        <taxon>Ixodidae</taxon>
        <taxon>Ixodinae</taxon>
        <taxon>Ixodes</taxon>
    </lineage>
</organism>
<proteinExistence type="predicted"/>
<reference evidence="1 2" key="1">
    <citation type="journal article" date="2020" name="Cell">
        <title>Large-Scale Comparative Analyses of Tick Genomes Elucidate Their Genetic Diversity and Vector Capacities.</title>
        <authorList>
            <consortium name="Tick Genome and Microbiome Consortium (TIGMIC)"/>
            <person name="Jia N."/>
            <person name="Wang J."/>
            <person name="Shi W."/>
            <person name="Du L."/>
            <person name="Sun Y."/>
            <person name="Zhan W."/>
            <person name="Jiang J.F."/>
            <person name="Wang Q."/>
            <person name="Zhang B."/>
            <person name="Ji P."/>
            <person name="Bell-Sakyi L."/>
            <person name="Cui X.M."/>
            <person name="Yuan T.T."/>
            <person name="Jiang B.G."/>
            <person name="Yang W.F."/>
            <person name="Lam T.T."/>
            <person name="Chang Q.C."/>
            <person name="Ding S.J."/>
            <person name="Wang X.J."/>
            <person name="Zhu J.G."/>
            <person name="Ruan X.D."/>
            <person name="Zhao L."/>
            <person name="Wei J.T."/>
            <person name="Ye R.Z."/>
            <person name="Que T.C."/>
            <person name="Du C.H."/>
            <person name="Zhou Y.H."/>
            <person name="Cheng J.X."/>
            <person name="Dai P.F."/>
            <person name="Guo W.B."/>
            <person name="Han X.H."/>
            <person name="Huang E.J."/>
            <person name="Li L.F."/>
            <person name="Wei W."/>
            <person name="Gao Y.C."/>
            <person name="Liu J.Z."/>
            <person name="Shao H.Z."/>
            <person name="Wang X."/>
            <person name="Wang C.C."/>
            <person name="Yang T.C."/>
            <person name="Huo Q.B."/>
            <person name="Li W."/>
            <person name="Chen H.Y."/>
            <person name="Chen S.E."/>
            <person name="Zhou L.G."/>
            <person name="Ni X.B."/>
            <person name="Tian J.H."/>
            <person name="Sheng Y."/>
            <person name="Liu T."/>
            <person name="Pan Y.S."/>
            <person name="Xia L.Y."/>
            <person name="Li J."/>
            <person name="Zhao F."/>
            <person name="Cao W.C."/>
        </authorList>
    </citation>
    <scope>NUCLEOTIDE SEQUENCE [LARGE SCALE GENOMIC DNA]</scope>
    <source>
        <strain evidence="1">Iper-2018</strain>
    </source>
</reference>
<name>A0AC60QT69_IXOPE</name>